<comment type="subcellular location">
    <subcellularLocation>
        <location evidence="8">Cytoplasm</location>
    </subcellularLocation>
</comment>
<evidence type="ECO:0000256" key="4">
    <source>
        <dbReference type="ARBA" id="ARBA00022832"/>
    </source>
</evidence>
<keyword evidence="2 8" id="KW-0808">Transferase</keyword>
<comment type="caution">
    <text evidence="10">The sequence shown here is derived from an EMBL/GenBank/DDBJ whole genome shotgun (WGS) entry which is preliminary data.</text>
</comment>
<evidence type="ECO:0000313" key="11">
    <source>
        <dbReference type="Proteomes" id="UP001597036"/>
    </source>
</evidence>
<dbReference type="HAMAP" id="MF_00101">
    <property type="entry name" value="AcpS"/>
    <property type="match status" value="1"/>
</dbReference>
<evidence type="ECO:0000259" key="9">
    <source>
        <dbReference type="Pfam" id="PF01648"/>
    </source>
</evidence>
<gene>
    <name evidence="8" type="primary">acpS</name>
    <name evidence="10" type="ORF">ACFQY8_03290</name>
</gene>
<sequence>MSEDELSTGLGRLSCIAGMGHDVVSISDFQQQLNLPGSRFENLFSSREKAQCRAHSGVSLEDYARHLAVRWAGKEAFLKAWSHALVPQTHMPYSMEAFPWNAIEILSDSVRRPSIFLSSDVMQRLTESLGQSVTLHTSLSHDGNVASAVVLLEANAGLRYASKDIVKEKAGQ</sequence>
<evidence type="ECO:0000256" key="3">
    <source>
        <dbReference type="ARBA" id="ARBA00022723"/>
    </source>
</evidence>
<dbReference type="Proteomes" id="UP001597036">
    <property type="component" value="Unassembled WGS sequence"/>
</dbReference>
<organism evidence="10 11">
    <name type="scientific">Alloscardovia venturai</name>
    <dbReference type="NCBI Taxonomy" id="1769421"/>
    <lineage>
        <taxon>Bacteria</taxon>
        <taxon>Bacillati</taxon>
        <taxon>Actinomycetota</taxon>
        <taxon>Actinomycetes</taxon>
        <taxon>Bifidobacteriales</taxon>
        <taxon>Bifidobacteriaceae</taxon>
        <taxon>Alloscardovia</taxon>
    </lineage>
</organism>
<evidence type="ECO:0000256" key="8">
    <source>
        <dbReference type="HAMAP-Rule" id="MF_00101"/>
    </source>
</evidence>
<dbReference type="NCBIfam" id="TIGR00556">
    <property type="entry name" value="pantethn_trn"/>
    <property type="match status" value="1"/>
</dbReference>
<evidence type="ECO:0000256" key="1">
    <source>
        <dbReference type="ARBA" id="ARBA00022516"/>
    </source>
</evidence>
<feature type="binding site" evidence="8">
    <location>
        <position position="75"/>
    </location>
    <ligand>
        <name>Mg(2+)</name>
        <dbReference type="ChEBI" id="CHEBI:18420"/>
    </ligand>
</feature>
<evidence type="ECO:0000256" key="2">
    <source>
        <dbReference type="ARBA" id="ARBA00022679"/>
    </source>
</evidence>
<keyword evidence="4 8" id="KW-0276">Fatty acid metabolism</keyword>
<keyword evidence="3 8" id="KW-0479">Metal-binding</keyword>
<keyword evidence="1 8" id="KW-0444">Lipid biosynthesis</keyword>
<keyword evidence="8" id="KW-0963">Cytoplasm</keyword>
<feature type="binding site" evidence="8">
    <location>
        <position position="22"/>
    </location>
    <ligand>
        <name>Mg(2+)</name>
        <dbReference type="ChEBI" id="CHEBI:18420"/>
    </ligand>
</feature>
<keyword evidence="11" id="KW-1185">Reference proteome</keyword>
<dbReference type="EC" id="2.7.8.7" evidence="8"/>
<evidence type="ECO:0000256" key="6">
    <source>
        <dbReference type="ARBA" id="ARBA00023098"/>
    </source>
</evidence>
<dbReference type="InterPro" id="IPR037143">
    <property type="entry name" value="4-PPantetheinyl_Trfase_dom_sf"/>
</dbReference>
<reference evidence="11" key="1">
    <citation type="journal article" date="2019" name="Int. J. Syst. Evol. Microbiol.">
        <title>The Global Catalogue of Microorganisms (GCM) 10K type strain sequencing project: providing services to taxonomists for standard genome sequencing and annotation.</title>
        <authorList>
            <consortium name="The Broad Institute Genomics Platform"/>
            <consortium name="The Broad Institute Genome Sequencing Center for Infectious Disease"/>
            <person name="Wu L."/>
            <person name="Ma J."/>
        </authorList>
    </citation>
    <scope>NUCLEOTIDE SEQUENCE [LARGE SCALE GENOMIC DNA]</scope>
    <source>
        <strain evidence="11">CCM 8604</strain>
    </source>
</reference>
<proteinExistence type="inferred from homology"/>
<keyword evidence="7 8" id="KW-0275">Fatty acid biosynthesis</keyword>
<keyword evidence="6 8" id="KW-0443">Lipid metabolism</keyword>
<comment type="catalytic activity">
    <reaction evidence="8">
        <text>apo-[ACP] + CoA = holo-[ACP] + adenosine 3',5'-bisphosphate + H(+)</text>
        <dbReference type="Rhea" id="RHEA:12068"/>
        <dbReference type="Rhea" id="RHEA-COMP:9685"/>
        <dbReference type="Rhea" id="RHEA-COMP:9690"/>
        <dbReference type="ChEBI" id="CHEBI:15378"/>
        <dbReference type="ChEBI" id="CHEBI:29999"/>
        <dbReference type="ChEBI" id="CHEBI:57287"/>
        <dbReference type="ChEBI" id="CHEBI:58343"/>
        <dbReference type="ChEBI" id="CHEBI:64479"/>
        <dbReference type="EC" id="2.7.8.7"/>
    </reaction>
</comment>
<dbReference type="GO" id="GO:0008897">
    <property type="term" value="F:holo-[acyl-carrier-protein] synthase activity"/>
    <property type="evidence" value="ECO:0007669"/>
    <property type="project" value="UniProtKB-EC"/>
</dbReference>
<dbReference type="InterPro" id="IPR004568">
    <property type="entry name" value="Ppantetheine-prot_Trfase_dom"/>
</dbReference>
<comment type="cofactor">
    <cofactor evidence="8">
        <name>Mg(2+)</name>
        <dbReference type="ChEBI" id="CHEBI:18420"/>
    </cofactor>
</comment>
<evidence type="ECO:0000256" key="5">
    <source>
        <dbReference type="ARBA" id="ARBA00022842"/>
    </source>
</evidence>
<dbReference type="InterPro" id="IPR008278">
    <property type="entry name" value="4-PPantetheinyl_Trfase_dom"/>
</dbReference>
<dbReference type="EMBL" id="JBHTHQ010000016">
    <property type="protein sequence ID" value="MFD0704772.1"/>
    <property type="molecule type" value="Genomic_DNA"/>
</dbReference>
<dbReference type="Pfam" id="PF01648">
    <property type="entry name" value="ACPS"/>
    <property type="match status" value="1"/>
</dbReference>
<keyword evidence="5 8" id="KW-0460">Magnesium</keyword>
<comment type="function">
    <text evidence="8">Transfers the 4'-phosphopantetheine moiety from coenzyme A to a Ser of acyl-carrier-protein.</text>
</comment>
<dbReference type="InterPro" id="IPR002582">
    <property type="entry name" value="ACPS"/>
</dbReference>
<feature type="domain" description="4'-phosphopantetheinyl transferase" evidence="9">
    <location>
        <begin position="19"/>
        <end position="120"/>
    </location>
</feature>
<name>A0ABW2Y3E1_9BIFI</name>
<evidence type="ECO:0000256" key="7">
    <source>
        <dbReference type="ARBA" id="ARBA00023160"/>
    </source>
</evidence>
<dbReference type="RefSeq" id="WP_377938486.1">
    <property type="nucleotide sequence ID" value="NZ_JBHTHQ010000016.1"/>
</dbReference>
<accession>A0ABW2Y3E1</accession>
<evidence type="ECO:0000313" key="10">
    <source>
        <dbReference type="EMBL" id="MFD0704772.1"/>
    </source>
</evidence>
<protein>
    <recommendedName>
        <fullName evidence="8">Holo-[acyl-carrier-protein] synthase</fullName>
        <shortName evidence="8">Holo-ACP synthase</shortName>
        <ecNumber evidence="8">2.7.8.7</ecNumber>
    </recommendedName>
    <alternativeName>
        <fullName evidence="8">4'-phosphopantetheinyl transferase AcpS</fullName>
    </alternativeName>
</protein>
<comment type="similarity">
    <text evidence="8">Belongs to the P-Pant transferase superfamily. AcpS family.</text>
</comment>
<dbReference type="SUPFAM" id="SSF56214">
    <property type="entry name" value="4'-phosphopantetheinyl transferase"/>
    <property type="match status" value="1"/>
</dbReference>
<dbReference type="Gene3D" id="3.90.470.20">
    <property type="entry name" value="4'-phosphopantetheinyl transferase domain"/>
    <property type="match status" value="1"/>
</dbReference>